<evidence type="ECO:0000313" key="1">
    <source>
        <dbReference type="EMBL" id="KAJ4979257.1"/>
    </source>
</evidence>
<dbReference type="AlphaFoldDB" id="A0A9Q0R178"/>
<sequence>MLFIGLLPTELGKSKPTKETTMLKLSLFVELTRSELAELLRVLVIFFREFYNCLCHERGHDDAGNTGWGYCEFWTRGGWKEYIPEELYRQAFQEPLAMWDHLVTLGTDKFRSA</sequence>
<dbReference type="Proteomes" id="UP001141806">
    <property type="component" value="Unassembled WGS sequence"/>
</dbReference>
<reference evidence="1" key="1">
    <citation type="journal article" date="2023" name="Plant J.">
        <title>The genome of the king protea, Protea cynaroides.</title>
        <authorList>
            <person name="Chang J."/>
            <person name="Duong T.A."/>
            <person name="Schoeman C."/>
            <person name="Ma X."/>
            <person name="Roodt D."/>
            <person name="Barker N."/>
            <person name="Li Z."/>
            <person name="Van de Peer Y."/>
            <person name="Mizrachi E."/>
        </authorList>
    </citation>
    <scope>NUCLEOTIDE SEQUENCE</scope>
    <source>
        <tissue evidence="1">Young leaves</tissue>
    </source>
</reference>
<comment type="caution">
    <text evidence="1">The sequence shown here is derived from an EMBL/GenBank/DDBJ whole genome shotgun (WGS) entry which is preliminary data.</text>
</comment>
<accession>A0A9Q0R178</accession>
<protein>
    <submittedName>
        <fullName evidence="1">Uncharacterized protein</fullName>
    </submittedName>
</protein>
<evidence type="ECO:0000313" key="2">
    <source>
        <dbReference type="Proteomes" id="UP001141806"/>
    </source>
</evidence>
<name>A0A9Q0R178_9MAGN</name>
<gene>
    <name evidence="1" type="ORF">NE237_010037</name>
</gene>
<dbReference type="EMBL" id="JAMYWD010000002">
    <property type="protein sequence ID" value="KAJ4979257.1"/>
    <property type="molecule type" value="Genomic_DNA"/>
</dbReference>
<organism evidence="1 2">
    <name type="scientific">Protea cynaroides</name>
    <dbReference type="NCBI Taxonomy" id="273540"/>
    <lineage>
        <taxon>Eukaryota</taxon>
        <taxon>Viridiplantae</taxon>
        <taxon>Streptophyta</taxon>
        <taxon>Embryophyta</taxon>
        <taxon>Tracheophyta</taxon>
        <taxon>Spermatophyta</taxon>
        <taxon>Magnoliopsida</taxon>
        <taxon>Proteales</taxon>
        <taxon>Proteaceae</taxon>
        <taxon>Protea</taxon>
    </lineage>
</organism>
<keyword evidence="2" id="KW-1185">Reference proteome</keyword>
<proteinExistence type="predicted"/>